<name>A0A367IKY4_RHIST</name>
<comment type="caution">
    <text evidence="1">The sequence shown here is derived from an EMBL/GenBank/DDBJ whole genome shotgun (WGS) entry which is preliminary data.</text>
</comment>
<gene>
    <name evidence="1" type="ORF">CU098_001878</name>
</gene>
<dbReference type="AlphaFoldDB" id="A0A367IKY4"/>
<protein>
    <submittedName>
        <fullName evidence="1">Uncharacterized protein</fullName>
    </submittedName>
</protein>
<dbReference type="OrthoDB" id="2204029at2759"/>
<sequence>MNPHLYSEIEQTASFCYQDVSPKQIRSMPIGNERLAALRDLGVTFNEGTHRVTKIATPSGTPTLPSFVDAEKIESLLLQEQQKQQKRKYYADDLGIFS</sequence>
<evidence type="ECO:0000313" key="1">
    <source>
        <dbReference type="EMBL" id="RCH78296.1"/>
    </source>
</evidence>
<proteinExistence type="predicted"/>
<evidence type="ECO:0000313" key="2">
    <source>
        <dbReference type="Proteomes" id="UP000253551"/>
    </source>
</evidence>
<feature type="non-terminal residue" evidence="1">
    <location>
        <position position="98"/>
    </location>
</feature>
<accession>A0A367IKY4</accession>
<organism evidence="1 2">
    <name type="scientific">Rhizopus stolonifer</name>
    <name type="common">Rhizopus nigricans</name>
    <dbReference type="NCBI Taxonomy" id="4846"/>
    <lineage>
        <taxon>Eukaryota</taxon>
        <taxon>Fungi</taxon>
        <taxon>Fungi incertae sedis</taxon>
        <taxon>Mucoromycota</taxon>
        <taxon>Mucoromycotina</taxon>
        <taxon>Mucoromycetes</taxon>
        <taxon>Mucorales</taxon>
        <taxon>Mucorineae</taxon>
        <taxon>Rhizopodaceae</taxon>
        <taxon>Rhizopus</taxon>
    </lineage>
</organism>
<keyword evidence="2" id="KW-1185">Reference proteome</keyword>
<reference evidence="1 2" key="1">
    <citation type="journal article" date="2018" name="G3 (Bethesda)">
        <title>Phylogenetic and Phylogenomic Definition of Rhizopus Species.</title>
        <authorList>
            <person name="Gryganskyi A.P."/>
            <person name="Golan J."/>
            <person name="Dolatabadi S."/>
            <person name="Mondo S."/>
            <person name="Robb S."/>
            <person name="Idnurm A."/>
            <person name="Muszewska A."/>
            <person name="Steczkiewicz K."/>
            <person name="Masonjones S."/>
            <person name="Liao H.L."/>
            <person name="Gajdeczka M.T."/>
            <person name="Anike F."/>
            <person name="Vuek A."/>
            <person name="Anishchenko I.M."/>
            <person name="Voigt K."/>
            <person name="de Hoog G.S."/>
            <person name="Smith M.E."/>
            <person name="Heitman J."/>
            <person name="Vilgalys R."/>
            <person name="Stajich J.E."/>
        </authorList>
    </citation>
    <scope>NUCLEOTIDE SEQUENCE [LARGE SCALE GENOMIC DNA]</scope>
    <source>
        <strain evidence="1 2">LSU 92-RS-03</strain>
    </source>
</reference>
<dbReference type="EMBL" id="PJQM01007350">
    <property type="protein sequence ID" value="RCH78296.1"/>
    <property type="molecule type" value="Genomic_DNA"/>
</dbReference>
<dbReference type="Proteomes" id="UP000253551">
    <property type="component" value="Unassembled WGS sequence"/>
</dbReference>